<keyword evidence="7" id="KW-1185">Reference proteome</keyword>
<feature type="domain" description="EAL" evidence="4">
    <location>
        <begin position="437"/>
        <end position="691"/>
    </location>
</feature>
<name>A0ABS6A3J2_9GAMM</name>
<dbReference type="RefSeq" id="WP_216006588.1">
    <property type="nucleotide sequence ID" value="NZ_JAHKPV010000001.1"/>
</dbReference>
<dbReference type="SMART" id="SM00052">
    <property type="entry name" value="EAL"/>
    <property type="match status" value="1"/>
</dbReference>
<dbReference type="CDD" id="cd01948">
    <property type="entry name" value="EAL"/>
    <property type="match status" value="1"/>
</dbReference>
<dbReference type="InterPro" id="IPR000160">
    <property type="entry name" value="GGDEF_dom"/>
</dbReference>
<dbReference type="PANTHER" id="PTHR44757">
    <property type="entry name" value="DIGUANYLATE CYCLASE DGCP"/>
    <property type="match status" value="1"/>
</dbReference>
<dbReference type="PROSITE" id="PS50887">
    <property type="entry name" value="GGDEF"/>
    <property type="match status" value="1"/>
</dbReference>
<organism evidence="6 7">
    <name type="scientific">Marinobacter salexigens</name>
    <dbReference type="NCBI Taxonomy" id="1925763"/>
    <lineage>
        <taxon>Bacteria</taxon>
        <taxon>Pseudomonadati</taxon>
        <taxon>Pseudomonadota</taxon>
        <taxon>Gammaproteobacteria</taxon>
        <taxon>Pseudomonadales</taxon>
        <taxon>Marinobacteraceae</taxon>
        <taxon>Marinobacter</taxon>
    </lineage>
</organism>
<feature type="domain" description="GGDEF" evidence="5">
    <location>
        <begin position="297"/>
        <end position="428"/>
    </location>
</feature>
<proteinExistence type="predicted"/>
<dbReference type="Pfam" id="PF13426">
    <property type="entry name" value="PAS_9"/>
    <property type="match status" value="2"/>
</dbReference>
<evidence type="ECO:0000313" key="7">
    <source>
        <dbReference type="Proteomes" id="UP000753376"/>
    </source>
</evidence>
<dbReference type="NCBIfam" id="TIGR00229">
    <property type="entry name" value="sensory_box"/>
    <property type="match status" value="2"/>
</dbReference>
<dbReference type="Proteomes" id="UP000753376">
    <property type="component" value="Unassembled WGS sequence"/>
</dbReference>
<dbReference type="SMART" id="SM00267">
    <property type="entry name" value="GGDEF"/>
    <property type="match status" value="1"/>
</dbReference>
<dbReference type="InterPro" id="IPR000014">
    <property type="entry name" value="PAS"/>
</dbReference>
<reference evidence="6 7" key="1">
    <citation type="submission" date="2021-05" db="EMBL/GenBank/DDBJ databases">
        <title>Draft genomes of bacteria isolated from model marine particles.</title>
        <authorList>
            <person name="Datta M.S."/>
            <person name="Schwartzman J.A."/>
            <person name="Enke T.N."/>
            <person name="Saavedra J."/>
            <person name="Cermak N."/>
            <person name="Cordero O.X."/>
        </authorList>
    </citation>
    <scope>NUCLEOTIDE SEQUENCE [LARGE SCALE GENOMIC DNA]</scope>
    <source>
        <strain evidence="6 7">D2M19</strain>
    </source>
</reference>
<dbReference type="CDD" id="cd01949">
    <property type="entry name" value="GGDEF"/>
    <property type="match status" value="1"/>
</dbReference>
<accession>A0ABS6A3J2</accession>
<evidence type="ECO:0000259" key="5">
    <source>
        <dbReference type="PROSITE" id="PS50887"/>
    </source>
</evidence>
<sequence length="720" mass="81139">MPNIEDPLDKVPTPKVDSKRLSLIASASRNMILILDAAGTIEWANPSFLDNTGHELKNIFGIRPPELLQGPATDTTTLRRIVRELHRVNQFEEEILLYTRTGEPFWVHAFGLPIGEEHGVEPGFIVIMNNISDHKHSERGLRIAANVFDHSHEAIIITDQKNHILDVNPSFCRITGYSRADVLGLNPSILSSGRHSSAYYRSMWKSIEEFGFWRGEIWNRRKNGEELVELQSISRIHLDESGSYYHVANFTDITELKNHAKNIDRAANYDDLTGLPNLQLLKERLHQAQIQADVHQKSLSVGYIDLDGFKAINKNFGAETGDKILRIMASRLMQGLRSGDTVARIGGDEFGLVLQSDNHDAMYDRILSTINEPVDLGDEAGLISITASLGITRYPTDNADAEGLIRHADQAMYAAKDKGRNLLHIFDPELNEHRQQKRAQLIELNRALDNKEFELYFQPQVQIADCKIIGFEALIRWNHPHKGLLYPDAFLPTLEASHLEVPLGQWVLEEAALQMGLWHDAGEDLSVSINISARHLMDRNFAPYLENYLHSRPAIKPEQITLEVLESTSLDDIKRASDVLARCKELGFRVALDDFGTGFSSLSYLSTLPIDLVKVDKSFVINMLNDSNDRAIVESVIFMGQRFHHPILAEGVETMDHAHALSDLGCEYMQGYGVGRPMPADNVLEWSRQWRQRHPKRGVSIDNDADPRLSAGRDGIPSCQ</sequence>
<dbReference type="Pfam" id="PF00563">
    <property type="entry name" value="EAL"/>
    <property type="match status" value="1"/>
</dbReference>
<dbReference type="NCBIfam" id="TIGR00254">
    <property type="entry name" value="GGDEF"/>
    <property type="match status" value="1"/>
</dbReference>
<gene>
    <name evidence="6" type="ORF">KO508_01565</name>
</gene>
<dbReference type="SMART" id="SM00086">
    <property type="entry name" value="PAC"/>
    <property type="match status" value="2"/>
</dbReference>
<dbReference type="InterPro" id="IPR001633">
    <property type="entry name" value="EAL_dom"/>
</dbReference>
<protein>
    <submittedName>
        <fullName evidence="6">EAL domain-containing protein</fullName>
    </submittedName>
</protein>
<dbReference type="CDD" id="cd00130">
    <property type="entry name" value="PAS"/>
    <property type="match status" value="2"/>
</dbReference>
<dbReference type="PROSITE" id="PS50113">
    <property type="entry name" value="PAC"/>
    <property type="match status" value="1"/>
</dbReference>
<feature type="domain" description="PAS" evidence="2">
    <location>
        <begin position="147"/>
        <end position="184"/>
    </location>
</feature>
<evidence type="ECO:0000259" key="4">
    <source>
        <dbReference type="PROSITE" id="PS50883"/>
    </source>
</evidence>
<dbReference type="PROSITE" id="PS50883">
    <property type="entry name" value="EAL"/>
    <property type="match status" value="1"/>
</dbReference>
<evidence type="ECO:0000256" key="1">
    <source>
        <dbReference type="SAM" id="MobiDB-lite"/>
    </source>
</evidence>
<dbReference type="Pfam" id="PF00990">
    <property type="entry name" value="GGDEF"/>
    <property type="match status" value="1"/>
</dbReference>
<dbReference type="InterPro" id="IPR052155">
    <property type="entry name" value="Biofilm_reg_signaling"/>
</dbReference>
<dbReference type="PANTHER" id="PTHR44757:SF2">
    <property type="entry name" value="BIOFILM ARCHITECTURE MAINTENANCE PROTEIN MBAA"/>
    <property type="match status" value="1"/>
</dbReference>
<feature type="region of interest" description="Disordered" evidence="1">
    <location>
        <begin position="695"/>
        <end position="720"/>
    </location>
</feature>
<dbReference type="PROSITE" id="PS50112">
    <property type="entry name" value="PAS"/>
    <property type="match status" value="1"/>
</dbReference>
<dbReference type="InterPro" id="IPR001610">
    <property type="entry name" value="PAC"/>
</dbReference>
<dbReference type="SMART" id="SM00091">
    <property type="entry name" value="PAS"/>
    <property type="match status" value="2"/>
</dbReference>
<dbReference type="EMBL" id="JAHKPV010000001">
    <property type="protein sequence ID" value="MBU2872681.1"/>
    <property type="molecule type" value="Genomic_DNA"/>
</dbReference>
<dbReference type="InterPro" id="IPR000700">
    <property type="entry name" value="PAS-assoc_C"/>
</dbReference>
<evidence type="ECO:0000313" key="6">
    <source>
        <dbReference type="EMBL" id="MBU2872681.1"/>
    </source>
</evidence>
<evidence type="ECO:0000259" key="3">
    <source>
        <dbReference type="PROSITE" id="PS50113"/>
    </source>
</evidence>
<comment type="caution">
    <text evidence="6">The sequence shown here is derived from an EMBL/GenBank/DDBJ whole genome shotgun (WGS) entry which is preliminary data.</text>
</comment>
<feature type="domain" description="PAC" evidence="3">
    <location>
        <begin position="91"/>
        <end position="143"/>
    </location>
</feature>
<evidence type="ECO:0000259" key="2">
    <source>
        <dbReference type="PROSITE" id="PS50112"/>
    </source>
</evidence>